<feature type="transmembrane region" description="Helical" evidence="10">
    <location>
        <begin position="185"/>
        <end position="210"/>
    </location>
</feature>
<dbReference type="RefSeq" id="WP_070430925.1">
    <property type="nucleotide sequence ID" value="NZ_VYWO01000001.1"/>
</dbReference>
<evidence type="ECO:0000256" key="5">
    <source>
        <dbReference type="ARBA" id="ARBA00022683"/>
    </source>
</evidence>
<name>A0A5N1GND4_9LACT</name>
<sequence length="295" mass="31341">MDTSLFLPALLTAIFCYLGAIESSLLLGMTGGFYIVGRPLVAGLLVGLAFGDVQAGVLCGLAVQGVFIANLSTGGATNSEITYASYGGIGLALATTKDPAIAVTLSVLIGQTFGLIFYNTRMALYSFWNNRAQKAAEELDDRGIVLNHFILPQITTFLIRAVPIFLAIYFGRDLVDALLKSVPEIVTHIISVLGGVLPALGIAMLMAIVIKEKLHLIFFFAGFVLLAFADLSMIALVFIAALVAYLVYLSSQNSGQVASAVTEEATSRQESSASSSSSPVSIEGEDDWFEDDDLF</sequence>
<feature type="transmembrane region" description="Helical" evidence="10">
    <location>
        <begin position="100"/>
        <end position="118"/>
    </location>
</feature>
<comment type="caution">
    <text evidence="11">The sequence shown here is derived from an EMBL/GenBank/DDBJ whole genome shotgun (WGS) entry which is preliminary data.</text>
</comment>
<dbReference type="EMBL" id="VYWO01000001">
    <property type="protein sequence ID" value="KAA9301769.1"/>
    <property type="molecule type" value="Genomic_DNA"/>
</dbReference>
<dbReference type="AlphaFoldDB" id="A0A5N1GND4"/>
<dbReference type="Proteomes" id="UP000327148">
    <property type="component" value="Unassembled WGS sequence"/>
</dbReference>
<keyword evidence="7 10" id="KW-1133">Transmembrane helix</keyword>
<feature type="region of interest" description="Disordered" evidence="9">
    <location>
        <begin position="266"/>
        <end position="295"/>
    </location>
</feature>
<feature type="compositionally biased region" description="Acidic residues" evidence="9">
    <location>
        <begin position="283"/>
        <end position="295"/>
    </location>
</feature>
<evidence type="ECO:0000256" key="2">
    <source>
        <dbReference type="ARBA" id="ARBA00022448"/>
    </source>
</evidence>
<evidence type="ECO:0000313" key="12">
    <source>
        <dbReference type="Proteomes" id="UP000327148"/>
    </source>
</evidence>
<dbReference type="PROSITE" id="PS51106">
    <property type="entry name" value="PTS_EIIC_TYPE_4"/>
    <property type="match status" value="1"/>
</dbReference>
<evidence type="ECO:0000256" key="4">
    <source>
        <dbReference type="ARBA" id="ARBA00022597"/>
    </source>
</evidence>
<dbReference type="OrthoDB" id="9815089at2"/>
<evidence type="ECO:0000256" key="7">
    <source>
        <dbReference type="ARBA" id="ARBA00022989"/>
    </source>
</evidence>
<evidence type="ECO:0000256" key="1">
    <source>
        <dbReference type="ARBA" id="ARBA00004651"/>
    </source>
</evidence>
<dbReference type="Pfam" id="PF03609">
    <property type="entry name" value="EII-Sor"/>
    <property type="match status" value="1"/>
</dbReference>
<evidence type="ECO:0000256" key="9">
    <source>
        <dbReference type="SAM" id="MobiDB-lite"/>
    </source>
</evidence>
<keyword evidence="4 11" id="KW-0762">Sugar transport</keyword>
<evidence type="ECO:0000313" key="11">
    <source>
        <dbReference type="EMBL" id="KAA9301769.1"/>
    </source>
</evidence>
<dbReference type="GO" id="GO:0009401">
    <property type="term" value="P:phosphoenolpyruvate-dependent sugar phosphotransferase system"/>
    <property type="evidence" value="ECO:0007669"/>
    <property type="project" value="UniProtKB-KW"/>
</dbReference>
<evidence type="ECO:0000256" key="8">
    <source>
        <dbReference type="ARBA" id="ARBA00023136"/>
    </source>
</evidence>
<feature type="transmembrane region" description="Helical" evidence="10">
    <location>
        <begin position="217"/>
        <end position="248"/>
    </location>
</feature>
<reference evidence="11 12" key="1">
    <citation type="submission" date="2019-09" db="EMBL/GenBank/DDBJ databases">
        <title>Draft genome sequence assemblies of isolates from the urinary tract.</title>
        <authorList>
            <person name="Mores C.R."/>
            <person name="Putonti C."/>
            <person name="Wolfe A.J."/>
        </authorList>
    </citation>
    <scope>NUCLEOTIDE SEQUENCE [LARGE SCALE GENOMIC DNA]</scope>
    <source>
        <strain evidence="11 12">UMB623</strain>
    </source>
</reference>
<keyword evidence="8 10" id="KW-0472">Membrane</keyword>
<keyword evidence="3" id="KW-1003">Cell membrane</keyword>
<accession>A0A5N1GND4</accession>
<keyword evidence="6 10" id="KW-0812">Transmembrane</keyword>
<keyword evidence="5" id="KW-0598">Phosphotransferase system</keyword>
<evidence type="ECO:0000256" key="3">
    <source>
        <dbReference type="ARBA" id="ARBA00022475"/>
    </source>
</evidence>
<gene>
    <name evidence="11" type="ORF">F6I03_00765</name>
</gene>
<proteinExistence type="predicted"/>
<dbReference type="PANTHER" id="PTHR32502">
    <property type="entry name" value="N-ACETYLGALACTOSAMINE PERMEASE II COMPONENT-RELATED"/>
    <property type="match status" value="1"/>
</dbReference>
<evidence type="ECO:0000256" key="10">
    <source>
        <dbReference type="SAM" id="Phobius"/>
    </source>
</evidence>
<protein>
    <submittedName>
        <fullName evidence="11">PTS sugar transporter subunit IIC</fullName>
    </submittedName>
</protein>
<dbReference type="PANTHER" id="PTHR32502:SF8">
    <property type="entry name" value="N-ACETYLGALACTOSAMINE PERMEASE IIC COMPONENT 1"/>
    <property type="match status" value="1"/>
</dbReference>
<dbReference type="GO" id="GO:0005886">
    <property type="term" value="C:plasma membrane"/>
    <property type="evidence" value="ECO:0007669"/>
    <property type="project" value="UniProtKB-SubCell"/>
</dbReference>
<feature type="transmembrane region" description="Helical" evidence="10">
    <location>
        <begin position="149"/>
        <end position="170"/>
    </location>
</feature>
<feature type="compositionally biased region" description="Low complexity" evidence="9">
    <location>
        <begin position="268"/>
        <end position="282"/>
    </location>
</feature>
<comment type="subcellular location">
    <subcellularLocation>
        <location evidence="1">Cell membrane</location>
        <topology evidence="1">Multi-pass membrane protein</topology>
    </subcellularLocation>
</comment>
<keyword evidence="2" id="KW-0813">Transport</keyword>
<feature type="transmembrane region" description="Helical" evidence="10">
    <location>
        <begin position="6"/>
        <end position="28"/>
    </location>
</feature>
<dbReference type="InterPro" id="IPR004700">
    <property type="entry name" value="PTS_IIC_man"/>
</dbReference>
<evidence type="ECO:0000256" key="6">
    <source>
        <dbReference type="ARBA" id="ARBA00022692"/>
    </source>
</evidence>
<feature type="transmembrane region" description="Helical" evidence="10">
    <location>
        <begin position="40"/>
        <end position="63"/>
    </location>
</feature>
<organism evidence="11 12">
    <name type="scientific">Aerococcus sanguinicola</name>
    <dbReference type="NCBI Taxonomy" id="119206"/>
    <lineage>
        <taxon>Bacteria</taxon>
        <taxon>Bacillati</taxon>
        <taxon>Bacillota</taxon>
        <taxon>Bacilli</taxon>
        <taxon>Lactobacillales</taxon>
        <taxon>Aerococcaceae</taxon>
        <taxon>Aerococcus</taxon>
    </lineage>
</organism>
<dbReference type="InterPro" id="IPR050303">
    <property type="entry name" value="GatZ_KbaZ_carbometab"/>
</dbReference>